<organism evidence="1 2">
    <name type="scientific">Candidatus Nealsonbacteria bacterium CG23_combo_of_CG06-09_8_20_14_all_38_19</name>
    <dbReference type="NCBI Taxonomy" id="1974721"/>
    <lineage>
        <taxon>Bacteria</taxon>
        <taxon>Candidatus Nealsoniibacteriota</taxon>
    </lineage>
</organism>
<reference evidence="1 2" key="1">
    <citation type="submission" date="2017-09" db="EMBL/GenBank/DDBJ databases">
        <title>Depth-based differentiation of microbial function through sediment-hosted aquifers and enrichment of novel symbionts in the deep terrestrial subsurface.</title>
        <authorList>
            <person name="Probst A.J."/>
            <person name="Ladd B."/>
            <person name="Jarett J.K."/>
            <person name="Geller-Mcgrath D.E."/>
            <person name="Sieber C.M."/>
            <person name="Emerson J.B."/>
            <person name="Anantharaman K."/>
            <person name="Thomas B.C."/>
            <person name="Malmstrom R."/>
            <person name="Stieglmeier M."/>
            <person name="Klingl A."/>
            <person name="Woyke T."/>
            <person name="Ryan C.M."/>
            <person name="Banfield J.F."/>
        </authorList>
    </citation>
    <scope>NUCLEOTIDE SEQUENCE [LARGE SCALE GENOMIC DNA]</scope>
    <source>
        <strain evidence="1">CG23_combo_of_CG06-09_8_20_14_all_38_19</strain>
    </source>
</reference>
<dbReference type="AlphaFoldDB" id="A0A2G9YVX2"/>
<dbReference type="InterPro" id="IPR014729">
    <property type="entry name" value="Rossmann-like_a/b/a_fold"/>
</dbReference>
<dbReference type="Proteomes" id="UP000230273">
    <property type="component" value="Unassembled WGS sequence"/>
</dbReference>
<dbReference type="Gene3D" id="3.40.50.620">
    <property type="entry name" value="HUPs"/>
    <property type="match status" value="1"/>
</dbReference>
<proteinExistence type="predicted"/>
<accession>A0A2G9YVX2</accession>
<evidence type="ECO:0000313" key="2">
    <source>
        <dbReference type="Proteomes" id="UP000230273"/>
    </source>
</evidence>
<name>A0A2G9YVX2_9BACT</name>
<evidence type="ECO:0000313" key="1">
    <source>
        <dbReference type="EMBL" id="PIP23388.1"/>
    </source>
</evidence>
<evidence type="ECO:0008006" key="3">
    <source>
        <dbReference type="Google" id="ProtNLM"/>
    </source>
</evidence>
<dbReference type="SUPFAM" id="SSF52402">
    <property type="entry name" value="Adenine nucleotide alpha hydrolases-like"/>
    <property type="match status" value="1"/>
</dbReference>
<gene>
    <name evidence="1" type="ORF">COX36_03595</name>
</gene>
<protein>
    <recommendedName>
        <fullName evidence="3">Thil AANH domain-containing protein</fullName>
    </recommendedName>
</protein>
<dbReference type="EMBL" id="PCRP01000058">
    <property type="protein sequence ID" value="PIP23388.1"/>
    <property type="molecule type" value="Genomic_DNA"/>
</dbReference>
<sequence length="261" mass="30157">MKRKNIKTGIEINNKKKGEVKMEKTEKEGCILMFSGGYDTLLCVPRLISLGFKSIALITFDNGTEKGLDNAIKNVERLKKIYGESLEFLGVESIVGIWRRFLIHYCLDLGKWENIQLLPTEVICLTCRTSMYIKAITECLQRNIPYLAEGARESQGYPEQQPSIVERYKKLCKEFSIELLLPVWTVKSKGEVKEELIMAGIIPKTTEPFCVFAMPLYDYQTKRESIKEMERMLDELIFPEAKDIINELYRTNYKPTGDKEI</sequence>
<comment type="caution">
    <text evidence="1">The sequence shown here is derived from an EMBL/GenBank/DDBJ whole genome shotgun (WGS) entry which is preliminary data.</text>
</comment>